<dbReference type="PROSITE" id="PS01124">
    <property type="entry name" value="HTH_ARAC_FAMILY_2"/>
    <property type="match status" value="1"/>
</dbReference>
<organism evidence="5 6">
    <name type="scientific">Aquibacillus albus</name>
    <dbReference type="NCBI Taxonomy" id="1168171"/>
    <lineage>
        <taxon>Bacteria</taxon>
        <taxon>Bacillati</taxon>
        <taxon>Bacillota</taxon>
        <taxon>Bacilli</taxon>
        <taxon>Bacillales</taxon>
        <taxon>Bacillaceae</taxon>
        <taxon>Aquibacillus</taxon>
    </lineage>
</organism>
<dbReference type="Pfam" id="PF02311">
    <property type="entry name" value="AraC_binding"/>
    <property type="match status" value="1"/>
</dbReference>
<keyword evidence="1" id="KW-0805">Transcription regulation</keyword>
<evidence type="ECO:0000259" key="4">
    <source>
        <dbReference type="PROSITE" id="PS01124"/>
    </source>
</evidence>
<dbReference type="PROSITE" id="PS00041">
    <property type="entry name" value="HTH_ARAC_FAMILY_1"/>
    <property type="match status" value="1"/>
</dbReference>
<evidence type="ECO:0000256" key="2">
    <source>
        <dbReference type="ARBA" id="ARBA00023125"/>
    </source>
</evidence>
<keyword evidence="6" id="KW-1185">Reference proteome</keyword>
<dbReference type="InterPro" id="IPR018062">
    <property type="entry name" value="HTH_AraC-typ_CS"/>
</dbReference>
<dbReference type="Pfam" id="PF12833">
    <property type="entry name" value="HTH_18"/>
    <property type="match status" value="1"/>
</dbReference>
<dbReference type="InterPro" id="IPR003313">
    <property type="entry name" value="AraC-bd"/>
</dbReference>
<dbReference type="InterPro" id="IPR009057">
    <property type="entry name" value="Homeodomain-like_sf"/>
</dbReference>
<reference evidence="5 6" key="1">
    <citation type="submission" date="2021-01" db="EMBL/GenBank/DDBJ databases">
        <title>Genomic Encyclopedia of Type Strains, Phase IV (KMG-IV): sequencing the most valuable type-strain genomes for metagenomic binning, comparative biology and taxonomic classification.</title>
        <authorList>
            <person name="Goeker M."/>
        </authorList>
    </citation>
    <scope>NUCLEOTIDE SEQUENCE [LARGE SCALE GENOMIC DNA]</scope>
    <source>
        <strain evidence="5 6">DSM 23711</strain>
    </source>
</reference>
<dbReference type="SUPFAM" id="SSF51215">
    <property type="entry name" value="Regulatory protein AraC"/>
    <property type="match status" value="1"/>
</dbReference>
<dbReference type="RefSeq" id="WP_204497767.1">
    <property type="nucleotide sequence ID" value="NZ_JAFBDR010000003.1"/>
</dbReference>
<proteinExistence type="predicted"/>
<dbReference type="InterPro" id="IPR001387">
    <property type="entry name" value="Cro/C1-type_HTH"/>
</dbReference>
<evidence type="ECO:0000313" key="5">
    <source>
        <dbReference type="EMBL" id="MBM7570346.1"/>
    </source>
</evidence>
<evidence type="ECO:0000256" key="1">
    <source>
        <dbReference type="ARBA" id="ARBA00023015"/>
    </source>
</evidence>
<protein>
    <submittedName>
        <fullName evidence="5">AraC-like DNA-binding protein</fullName>
    </submittedName>
</protein>
<dbReference type="EMBL" id="JAFBDR010000003">
    <property type="protein sequence ID" value="MBM7570346.1"/>
    <property type="molecule type" value="Genomic_DNA"/>
</dbReference>
<keyword evidence="3" id="KW-0804">Transcription</keyword>
<dbReference type="PANTHER" id="PTHR43280:SF2">
    <property type="entry name" value="HTH-TYPE TRANSCRIPTIONAL REGULATOR EXSA"/>
    <property type="match status" value="1"/>
</dbReference>
<dbReference type="Gene3D" id="1.10.10.60">
    <property type="entry name" value="Homeodomain-like"/>
    <property type="match status" value="2"/>
</dbReference>
<name>A0ABS2MWW4_9BACI</name>
<dbReference type="InterPro" id="IPR037923">
    <property type="entry name" value="HTH-like"/>
</dbReference>
<comment type="caution">
    <text evidence="5">The sequence shown here is derived from an EMBL/GenBank/DDBJ whole genome shotgun (WGS) entry which is preliminary data.</text>
</comment>
<gene>
    <name evidence="5" type="ORF">JOC48_000824</name>
</gene>
<dbReference type="SMART" id="SM00342">
    <property type="entry name" value="HTH_ARAC"/>
    <property type="match status" value="1"/>
</dbReference>
<evidence type="ECO:0000256" key="3">
    <source>
        <dbReference type="ARBA" id="ARBA00023163"/>
    </source>
</evidence>
<dbReference type="CDD" id="cd00093">
    <property type="entry name" value="HTH_XRE"/>
    <property type="match status" value="1"/>
</dbReference>
<keyword evidence="2" id="KW-0238">DNA-binding</keyword>
<dbReference type="InterPro" id="IPR018060">
    <property type="entry name" value="HTH_AraC"/>
</dbReference>
<dbReference type="Gene3D" id="2.60.120.10">
    <property type="entry name" value="Jelly Rolls"/>
    <property type="match status" value="1"/>
</dbReference>
<dbReference type="SUPFAM" id="SSF46689">
    <property type="entry name" value="Homeodomain-like"/>
    <property type="match status" value="2"/>
</dbReference>
<accession>A0ABS2MWW4</accession>
<dbReference type="InterPro" id="IPR014710">
    <property type="entry name" value="RmlC-like_jellyroll"/>
</dbReference>
<sequence length="272" mass="31263">MRSREIDLSSVGIRLYESKHTDGDAIHEHDHEVHQILYALEGEGKLILNGSSHSFTQDTVAVITPFTSHAIISDSKLTVLVLAFDQSILESSVKNDLLEHFFAKTEFIELNPFDGSNVRQLLRKMLYEQSHGDSINYVALKIYLSELLLKLARSNEQPESFDANVLRAERLRKYMDTHYFEMISAEDLASKLGVSTRHLNNIFKERYQITPIQYLTEIRIGLAKKMLVETDKDIATICFEVGFESLSTFYRTFKNSTDTSPNKYRTAYKHEV</sequence>
<dbReference type="Proteomes" id="UP001296943">
    <property type="component" value="Unassembled WGS sequence"/>
</dbReference>
<feature type="domain" description="HTH araC/xylS-type" evidence="4">
    <location>
        <begin position="169"/>
        <end position="267"/>
    </location>
</feature>
<evidence type="ECO:0000313" key="6">
    <source>
        <dbReference type="Proteomes" id="UP001296943"/>
    </source>
</evidence>
<dbReference type="PANTHER" id="PTHR43280">
    <property type="entry name" value="ARAC-FAMILY TRANSCRIPTIONAL REGULATOR"/>
    <property type="match status" value="1"/>
</dbReference>